<dbReference type="Pfam" id="PF03349">
    <property type="entry name" value="Toluene_X"/>
    <property type="match status" value="1"/>
</dbReference>
<evidence type="ECO:0000256" key="7">
    <source>
        <dbReference type="ARBA" id="ARBA00023237"/>
    </source>
</evidence>
<dbReference type="EMBL" id="CABFWF030000013">
    <property type="protein sequence ID" value="CAD7046715.1"/>
    <property type="molecule type" value="Genomic_DNA"/>
</dbReference>
<keyword evidence="10" id="KW-1185">Reference proteome</keyword>
<protein>
    <submittedName>
        <fullName evidence="9">Long-chain fatty acid transporter</fullName>
    </submittedName>
</protein>
<evidence type="ECO:0000313" key="9">
    <source>
        <dbReference type="EMBL" id="CAD7046715.1"/>
    </source>
</evidence>
<feature type="signal peptide" evidence="8">
    <location>
        <begin position="1"/>
        <end position="25"/>
    </location>
</feature>
<evidence type="ECO:0000256" key="6">
    <source>
        <dbReference type="ARBA" id="ARBA00023136"/>
    </source>
</evidence>
<feature type="chain" id="PRO_5045704971" evidence="8">
    <location>
        <begin position="26"/>
        <end position="394"/>
    </location>
</feature>
<dbReference type="InterPro" id="IPR005017">
    <property type="entry name" value="OMPP1/FadL/TodX"/>
</dbReference>
<comment type="caution">
    <text evidence="9">The sequence shown here is derived from an EMBL/GenBank/DDBJ whole genome shotgun (WGS) entry which is preliminary data.</text>
</comment>
<dbReference type="RefSeq" id="WP_142593389.1">
    <property type="nucleotide sequence ID" value="NZ_CABFWF030000013.1"/>
</dbReference>
<dbReference type="PANTHER" id="PTHR35093:SF8">
    <property type="entry name" value="OUTER MEMBRANE PROTEIN NMB0088-RELATED"/>
    <property type="match status" value="1"/>
</dbReference>
<evidence type="ECO:0000256" key="4">
    <source>
        <dbReference type="ARBA" id="ARBA00022692"/>
    </source>
</evidence>
<organism evidence="9 10">
    <name type="scientific">Pseudorhizobium endolithicum</name>
    <dbReference type="NCBI Taxonomy" id="1191678"/>
    <lineage>
        <taxon>Bacteria</taxon>
        <taxon>Pseudomonadati</taxon>
        <taxon>Pseudomonadota</taxon>
        <taxon>Alphaproteobacteria</taxon>
        <taxon>Hyphomicrobiales</taxon>
        <taxon>Rhizobiaceae</taxon>
        <taxon>Rhizobium/Agrobacterium group</taxon>
        <taxon>Pseudorhizobium</taxon>
    </lineage>
</organism>
<comment type="similarity">
    <text evidence="2">Belongs to the OmpP1/FadL family.</text>
</comment>
<dbReference type="Proteomes" id="UP000606921">
    <property type="component" value="Unassembled WGS sequence"/>
</dbReference>
<dbReference type="SUPFAM" id="SSF56935">
    <property type="entry name" value="Porins"/>
    <property type="match status" value="1"/>
</dbReference>
<dbReference type="Gene3D" id="2.40.160.60">
    <property type="entry name" value="Outer membrane protein transport protein (OMPP1/FadL/TodX)"/>
    <property type="match status" value="1"/>
</dbReference>
<evidence type="ECO:0000256" key="1">
    <source>
        <dbReference type="ARBA" id="ARBA00004571"/>
    </source>
</evidence>
<keyword evidence="6" id="KW-0472">Membrane</keyword>
<sequence>MTKKLVSKTLLALAAGCLLQTSALAGGWNRGEADTDILFEEGNIAGRAGVTYVSPHRQYSTINGADATDSRFSQDYWIPSFAAKFDASENFGCAFTYTQPFGADAEYGSQAQAASRAGGGTGASRKEFITNEYGATCDIRAQVGKGRLHFLGGVFLQDFEYEADAFRGDLKLEDDSAVGYRLGVAYDIPEYAMRVQLMYRSKIEHDADEGTFDWGAGSVPALQPLGVRDAYGSGTLPQSLKLSVQSGVAPGWLVYGSVKWTDWSVMDNLNYSIFTPVALAPGVGPGYIPQQDVYNWRDGWTIQAGVGHAFTETVSGTVNLTWDRGVDTGADIYSDTWTVAAGVSIKAGPGELRLGGAVSYLTEGEQSTADEAVYNATADGDWAYAVSGSYRIAF</sequence>
<evidence type="ECO:0000256" key="5">
    <source>
        <dbReference type="ARBA" id="ARBA00022729"/>
    </source>
</evidence>
<keyword evidence="7" id="KW-0998">Cell outer membrane</keyword>
<keyword evidence="4" id="KW-0812">Transmembrane</keyword>
<evidence type="ECO:0000313" key="10">
    <source>
        <dbReference type="Proteomes" id="UP000606921"/>
    </source>
</evidence>
<proteinExistence type="inferred from homology"/>
<reference evidence="9 10" key="1">
    <citation type="submission" date="2020-11" db="EMBL/GenBank/DDBJ databases">
        <authorList>
            <person name="Lassalle F."/>
        </authorList>
    </citation>
    <scope>NUCLEOTIDE SEQUENCE [LARGE SCALE GENOMIC DNA]</scope>
    <source>
        <strain evidence="9 10">JC140</strain>
    </source>
</reference>
<accession>A0ABM8PT12</accession>
<dbReference type="PANTHER" id="PTHR35093">
    <property type="entry name" value="OUTER MEMBRANE PROTEIN NMB0088-RELATED"/>
    <property type="match status" value="1"/>
</dbReference>
<evidence type="ECO:0000256" key="3">
    <source>
        <dbReference type="ARBA" id="ARBA00022452"/>
    </source>
</evidence>
<name>A0ABM8PT12_9HYPH</name>
<keyword evidence="5 8" id="KW-0732">Signal</keyword>
<gene>
    <name evidence="9" type="ORF">REJC140_04126</name>
</gene>
<evidence type="ECO:0000256" key="8">
    <source>
        <dbReference type="SAM" id="SignalP"/>
    </source>
</evidence>
<evidence type="ECO:0000256" key="2">
    <source>
        <dbReference type="ARBA" id="ARBA00008163"/>
    </source>
</evidence>
<comment type="subcellular location">
    <subcellularLocation>
        <location evidence="1">Cell outer membrane</location>
        <topology evidence="1">Multi-pass membrane protein</topology>
    </subcellularLocation>
</comment>
<keyword evidence="3" id="KW-1134">Transmembrane beta strand</keyword>